<dbReference type="SUPFAM" id="SSF46785">
    <property type="entry name" value="Winged helix' DNA-binding domain"/>
    <property type="match status" value="1"/>
</dbReference>
<dbReference type="OrthoDB" id="542521at2"/>
<dbReference type="InterPro" id="IPR000086">
    <property type="entry name" value="NUDIX_hydrolase_dom"/>
</dbReference>
<evidence type="ECO:0000259" key="1">
    <source>
        <dbReference type="Pfam" id="PF00293"/>
    </source>
</evidence>
<evidence type="ECO:0000259" key="2">
    <source>
        <dbReference type="Pfam" id="PF21906"/>
    </source>
</evidence>
<dbReference type="Pfam" id="PF21906">
    <property type="entry name" value="WHD_NrtR"/>
    <property type="match status" value="1"/>
</dbReference>
<accession>A0A272ESN6</accession>
<dbReference type="InterPro" id="IPR054105">
    <property type="entry name" value="WHD_NrtR"/>
</dbReference>
<evidence type="ECO:0000313" key="6">
    <source>
        <dbReference type="Proteomes" id="UP000623509"/>
    </source>
</evidence>
<evidence type="ECO:0000313" key="3">
    <source>
        <dbReference type="EMBL" id="KAF7599052.1"/>
    </source>
</evidence>
<gene>
    <name evidence="3" type="ORF">BGI27_09895</name>
    <name evidence="4" type="ORF">CGU29_09065</name>
</gene>
<comment type="caution">
    <text evidence="4">The sequence shown here is derived from an EMBL/GenBank/DDBJ whole genome shotgun (WGS) entry which is preliminary data.</text>
</comment>
<dbReference type="Proteomes" id="UP000623509">
    <property type="component" value="Unassembled WGS sequence"/>
</dbReference>
<dbReference type="CDD" id="cd18873">
    <property type="entry name" value="NUDIX_NadM_like"/>
    <property type="match status" value="1"/>
</dbReference>
<evidence type="ECO:0000313" key="4">
    <source>
        <dbReference type="EMBL" id="PAS93097.1"/>
    </source>
</evidence>
<dbReference type="AlphaFoldDB" id="A0A272ESN6"/>
<sequence length="234" mass="25963">MQPTGNPNVSRETIICTVDVVLLSLKDAALHVALLRREHEPFAGALALPGGYVRADEDEDTESAAARILFEKTAIVSPYLEQLATFSGRARDPRGWSISVAYYALVPASLLELEHHPEIQLLAVDPLKGLPFDHRDIVQAAVARVRSKSSYSSLPVFLCGEQFTLPQLQAVYEALLGESINKVSFRRKMDELDILEPVQGARETGRANRPAQLYRLKQAYRKLLSTTDRAINPD</sequence>
<dbReference type="Proteomes" id="UP000216107">
    <property type="component" value="Unassembled WGS sequence"/>
</dbReference>
<dbReference type="Gene3D" id="3.90.79.10">
    <property type="entry name" value="Nucleoside Triphosphate Pyrophosphohydrolase"/>
    <property type="match status" value="1"/>
</dbReference>
<dbReference type="Pfam" id="PF00293">
    <property type="entry name" value="NUDIX"/>
    <property type="match status" value="1"/>
</dbReference>
<dbReference type="InterPro" id="IPR015797">
    <property type="entry name" value="NUDIX_hydrolase-like_dom_sf"/>
</dbReference>
<dbReference type="EMBL" id="NMRN01000023">
    <property type="protein sequence ID" value="PAS93097.1"/>
    <property type="molecule type" value="Genomic_DNA"/>
</dbReference>
<reference evidence="4 5" key="2">
    <citation type="submission" date="2017-07" db="EMBL/GenBank/DDBJ databases">
        <title>Candidatus Dactylopiibacterium carminicum, a nitrogen-fixing symbiont of the cochineal insect Dactylopius coccus and Dactylopius opuntiae (Hemiptera: Coccoidea: Dactylopiidae).</title>
        <authorList>
            <person name="Vera A."/>
        </authorList>
    </citation>
    <scope>NUCLEOTIDE SEQUENCE [LARGE SCALE GENOMIC DNA]</scope>
    <source>
        <strain evidence="4 5">NFDCM</strain>
    </source>
</reference>
<dbReference type="SUPFAM" id="SSF55811">
    <property type="entry name" value="Nudix"/>
    <property type="match status" value="1"/>
</dbReference>
<dbReference type="GO" id="GO:0016787">
    <property type="term" value="F:hydrolase activity"/>
    <property type="evidence" value="ECO:0007669"/>
    <property type="project" value="UniProtKB-KW"/>
</dbReference>
<dbReference type="InterPro" id="IPR036390">
    <property type="entry name" value="WH_DNA-bd_sf"/>
</dbReference>
<protein>
    <submittedName>
        <fullName evidence="4">NUDIX hydrolase</fullName>
    </submittedName>
</protein>
<dbReference type="EMBL" id="MDUX01000029">
    <property type="protein sequence ID" value="KAF7599052.1"/>
    <property type="molecule type" value="Genomic_DNA"/>
</dbReference>
<evidence type="ECO:0000313" key="5">
    <source>
        <dbReference type="Proteomes" id="UP000216107"/>
    </source>
</evidence>
<dbReference type="Gene3D" id="1.10.10.10">
    <property type="entry name" value="Winged helix-like DNA-binding domain superfamily/Winged helix DNA-binding domain"/>
    <property type="match status" value="1"/>
</dbReference>
<feature type="domain" description="NrtR DNA-binding winged helix" evidence="2">
    <location>
        <begin position="156"/>
        <end position="216"/>
    </location>
</feature>
<keyword evidence="6" id="KW-1185">Reference proteome</keyword>
<dbReference type="PANTHER" id="PTHR43736:SF4">
    <property type="entry name" value="SLR1690 PROTEIN"/>
    <property type="match status" value="1"/>
</dbReference>
<dbReference type="InterPro" id="IPR036388">
    <property type="entry name" value="WH-like_DNA-bd_sf"/>
</dbReference>
<organism evidence="4 5">
    <name type="scientific">Candidatus Dactylopiibacterium carminicum</name>
    <dbReference type="NCBI Taxonomy" id="857335"/>
    <lineage>
        <taxon>Bacteria</taxon>
        <taxon>Pseudomonadati</taxon>
        <taxon>Pseudomonadota</taxon>
        <taxon>Betaproteobacteria</taxon>
        <taxon>Rhodocyclales</taxon>
        <taxon>Rhodocyclaceae</taxon>
        <taxon>Candidatus Dactylopiibacterium</taxon>
    </lineage>
</organism>
<name>A0A272ESN6_9RHOO</name>
<proteinExistence type="predicted"/>
<keyword evidence="4" id="KW-0378">Hydrolase</keyword>
<dbReference type="PANTHER" id="PTHR43736">
    <property type="entry name" value="ADP-RIBOSE PYROPHOSPHATASE"/>
    <property type="match status" value="1"/>
</dbReference>
<feature type="domain" description="Nudix hydrolase" evidence="1">
    <location>
        <begin position="19"/>
        <end position="122"/>
    </location>
</feature>
<reference evidence="3 6" key="1">
    <citation type="submission" date="2016-08" db="EMBL/GenBank/DDBJ databases">
        <title>Candidatus Dactylopiibacterium carminicum genome sequence.</title>
        <authorList>
            <person name="Ramirez-Puebla S.T."/>
            <person name="Ormeno-Orrillo E."/>
            <person name="Vera-Ponce De Leon A."/>
            <person name="Luis L."/>
            <person name="Sanchez-Flores A."/>
            <person name="Monica R."/>
            <person name="Martinez-Romero E."/>
        </authorList>
    </citation>
    <scope>NUCLEOTIDE SEQUENCE [LARGE SCALE GENOMIC DNA]</scope>
    <source>
        <strain evidence="3">END1</strain>
    </source>
</reference>